<sequence>MAPLLLMLVTVCLACSWDSHGGLELVVRATALMLLLGWPLAPSLLRFLSRWMPDKANAVTVAAAGGVRLRTLMSLCWGQLAIPAARRLERVLRIVPDGLAGIPAPSWRLKLGLLAAAVGTALPLALSISLGLAAFLRLCEGLGRGAALCVLLGWPLGPSLSKAFRDSPAHQPGRLGRARRHLFCRRVEEVPPAEDECCPICWELFKVDAPAGTPRRVEHCKWGCGRAVHSECMQMWSSSWVSQRSAAEGVGGCCLCRAQWD</sequence>
<dbReference type="SUPFAM" id="SSF57850">
    <property type="entry name" value="RING/U-box"/>
    <property type="match status" value="1"/>
</dbReference>
<accession>A0A7S0LDS8</accession>
<dbReference type="EMBL" id="HBEY01027978">
    <property type="protein sequence ID" value="CAD8609880.1"/>
    <property type="molecule type" value="Transcribed_RNA"/>
</dbReference>
<evidence type="ECO:0008006" key="3">
    <source>
        <dbReference type="Google" id="ProtNLM"/>
    </source>
</evidence>
<dbReference type="AlphaFoldDB" id="A0A7S0LDS8"/>
<feature type="transmembrane region" description="Helical" evidence="1">
    <location>
        <begin position="111"/>
        <end position="136"/>
    </location>
</feature>
<feature type="transmembrane region" description="Helical" evidence="1">
    <location>
        <begin position="26"/>
        <end position="45"/>
    </location>
</feature>
<protein>
    <recommendedName>
        <fullName evidence="3">RING-CH-type domain-containing protein</fullName>
    </recommendedName>
</protein>
<reference evidence="2" key="1">
    <citation type="submission" date="2021-01" db="EMBL/GenBank/DDBJ databases">
        <authorList>
            <person name="Corre E."/>
            <person name="Pelletier E."/>
            <person name="Niang G."/>
            <person name="Scheremetjew M."/>
            <person name="Finn R."/>
            <person name="Kale V."/>
            <person name="Holt S."/>
            <person name="Cochrane G."/>
            <person name="Meng A."/>
            <person name="Brown T."/>
            <person name="Cohen L."/>
        </authorList>
    </citation>
    <scope>NUCLEOTIDE SEQUENCE</scope>
    <source>
        <strain evidence="2">PLY182g</strain>
    </source>
</reference>
<keyword evidence="1" id="KW-1133">Transmembrane helix</keyword>
<evidence type="ECO:0000313" key="2">
    <source>
        <dbReference type="EMBL" id="CAD8609880.1"/>
    </source>
</evidence>
<gene>
    <name evidence="2" type="ORF">CPEL01642_LOCUS13258</name>
</gene>
<keyword evidence="1" id="KW-0472">Membrane</keyword>
<keyword evidence="1" id="KW-0812">Transmembrane</keyword>
<organism evidence="2">
    <name type="scientific">Coccolithus braarudii</name>
    <dbReference type="NCBI Taxonomy" id="221442"/>
    <lineage>
        <taxon>Eukaryota</taxon>
        <taxon>Haptista</taxon>
        <taxon>Haptophyta</taxon>
        <taxon>Prymnesiophyceae</taxon>
        <taxon>Coccolithales</taxon>
        <taxon>Coccolithaceae</taxon>
        <taxon>Coccolithus</taxon>
    </lineage>
</organism>
<name>A0A7S0LDS8_9EUKA</name>
<evidence type="ECO:0000256" key="1">
    <source>
        <dbReference type="SAM" id="Phobius"/>
    </source>
</evidence>
<proteinExistence type="predicted"/>